<organism evidence="3 4">
    <name type="scientific">Paraglaciecola hydrolytica</name>
    <dbReference type="NCBI Taxonomy" id="1799789"/>
    <lineage>
        <taxon>Bacteria</taxon>
        <taxon>Pseudomonadati</taxon>
        <taxon>Pseudomonadota</taxon>
        <taxon>Gammaproteobacteria</taxon>
        <taxon>Alteromonadales</taxon>
        <taxon>Alteromonadaceae</taxon>
        <taxon>Paraglaciecola</taxon>
    </lineage>
</organism>
<evidence type="ECO:0000259" key="2">
    <source>
        <dbReference type="Pfam" id="PF13505"/>
    </source>
</evidence>
<dbReference type="SUPFAM" id="SSF56925">
    <property type="entry name" value="OMPA-like"/>
    <property type="match status" value="1"/>
</dbReference>
<accession>A0A148KMZ1</accession>
<dbReference type="Proteomes" id="UP000070299">
    <property type="component" value="Unassembled WGS sequence"/>
</dbReference>
<comment type="caution">
    <text evidence="3">The sequence shown here is derived from an EMBL/GenBank/DDBJ whole genome shotgun (WGS) entry which is preliminary data.</text>
</comment>
<keyword evidence="4" id="KW-1185">Reference proteome</keyword>
<name>A0A148KMZ1_9ALTE</name>
<dbReference type="OrthoDB" id="6385920at2"/>
<sequence>MYVYALVACCYYSQVAATENLYTVVSTGYGKTELLDSSSNDFTYKLAVGYQVDRQWYLEAGLQKLVSDSLDEGISGSAQGLDNDDLRLDASALFVALLGKASGQTGELFYRLGLLKTDIKGEQILSGLHECKLGSYTLITTAAGDTYSYCQFDEGGIAGVIGLGYDYFLSSKLMLRTEIEYIKGQHDLAVSAAYIGLRYNF</sequence>
<dbReference type="EMBL" id="LSNE01000009">
    <property type="protein sequence ID" value="KXI27651.1"/>
    <property type="molecule type" value="Genomic_DNA"/>
</dbReference>
<evidence type="ECO:0000256" key="1">
    <source>
        <dbReference type="ARBA" id="ARBA00022729"/>
    </source>
</evidence>
<gene>
    <name evidence="3" type="ORF">AX660_19020</name>
</gene>
<evidence type="ECO:0000313" key="3">
    <source>
        <dbReference type="EMBL" id="KXI27651.1"/>
    </source>
</evidence>
<dbReference type="InterPro" id="IPR011250">
    <property type="entry name" value="OMP/PagP_B-barrel"/>
</dbReference>
<proteinExistence type="predicted"/>
<dbReference type="AlphaFoldDB" id="A0A148KMZ1"/>
<evidence type="ECO:0000313" key="4">
    <source>
        <dbReference type="Proteomes" id="UP000070299"/>
    </source>
</evidence>
<protein>
    <recommendedName>
        <fullName evidence="2">Outer membrane protein beta-barrel domain-containing protein</fullName>
    </recommendedName>
</protein>
<feature type="domain" description="Outer membrane protein beta-barrel" evidence="2">
    <location>
        <begin position="5"/>
        <end position="201"/>
    </location>
</feature>
<dbReference type="Pfam" id="PF13505">
    <property type="entry name" value="OMP_b-brl"/>
    <property type="match status" value="1"/>
</dbReference>
<keyword evidence="1" id="KW-0732">Signal</keyword>
<dbReference type="Gene3D" id="2.40.160.20">
    <property type="match status" value="1"/>
</dbReference>
<reference evidence="4" key="1">
    <citation type="submission" date="2016-02" db="EMBL/GenBank/DDBJ databases">
        <authorList>
            <person name="Schultz-Johansen M."/>
            <person name="Glaring M.A."/>
            <person name="Bech P.K."/>
            <person name="Stougaard P."/>
        </authorList>
    </citation>
    <scope>NUCLEOTIDE SEQUENCE [LARGE SCALE GENOMIC DNA]</scope>
    <source>
        <strain evidence="4">S66</strain>
    </source>
</reference>
<dbReference type="InterPro" id="IPR027385">
    <property type="entry name" value="Beta-barrel_OMP"/>
</dbReference>